<accession>A0A444X0N3</accession>
<reference evidence="2 3" key="1">
    <citation type="submission" date="2019-01" db="EMBL/GenBank/DDBJ databases">
        <title>Sequencing of cultivated peanut Arachis hypogaea provides insights into genome evolution and oil improvement.</title>
        <authorList>
            <person name="Chen X."/>
        </authorList>
    </citation>
    <scope>NUCLEOTIDE SEQUENCE [LARGE SCALE GENOMIC DNA]</scope>
    <source>
        <strain evidence="3">cv. Fuhuasheng</strain>
        <tissue evidence="2">Leaves</tissue>
    </source>
</reference>
<dbReference type="AlphaFoldDB" id="A0A444X0N3"/>
<organism evidence="2 3">
    <name type="scientific">Arachis hypogaea</name>
    <name type="common">Peanut</name>
    <dbReference type="NCBI Taxonomy" id="3818"/>
    <lineage>
        <taxon>Eukaryota</taxon>
        <taxon>Viridiplantae</taxon>
        <taxon>Streptophyta</taxon>
        <taxon>Embryophyta</taxon>
        <taxon>Tracheophyta</taxon>
        <taxon>Spermatophyta</taxon>
        <taxon>Magnoliopsida</taxon>
        <taxon>eudicotyledons</taxon>
        <taxon>Gunneridae</taxon>
        <taxon>Pentapetalae</taxon>
        <taxon>rosids</taxon>
        <taxon>fabids</taxon>
        <taxon>Fabales</taxon>
        <taxon>Fabaceae</taxon>
        <taxon>Papilionoideae</taxon>
        <taxon>50 kb inversion clade</taxon>
        <taxon>dalbergioids sensu lato</taxon>
        <taxon>Dalbergieae</taxon>
        <taxon>Pterocarpus clade</taxon>
        <taxon>Arachis</taxon>
    </lineage>
</organism>
<proteinExistence type="predicted"/>
<gene>
    <name evidence="2" type="ORF">Ahy_B10g101863</name>
</gene>
<protein>
    <submittedName>
        <fullName evidence="2">Uncharacterized protein</fullName>
    </submittedName>
</protein>
<feature type="region of interest" description="Disordered" evidence="1">
    <location>
        <begin position="22"/>
        <end position="48"/>
    </location>
</feature>
<name>A0A444X0N3_ARAHY</name>
<evidence type="ECO:0000313" key="2">
    <source>
        <dbReference type="EMBL" id="RYQ83220.1"/>
    </source>
</evidence>
<evidence type="ECO:0000313" key="3">
    <source>
        <dbReference type="Proteomes" id="UP000289738"/>
    </source>
</evidence>
<comment type="caution">
    <text evidence="2">The sequence shown here is derived from an EMBL/GenBank/DDBJ whole genome shotgun (WGS) entry which is preliminary data.</text>
</comment>
<dbReference type="EMBL" id="SDMP01000020">
    <property type="protein sequence ID" value="RYQ83220.1"/>
    <property type="molecule type" value="Genomic_DNA"/>
</dbReference>
<evidence type="ECO:0000256" key="1">
    <source>
        <dbReference type="SAM" id="MobiDB-lite"/>
    </source>
</evidence>
<feature type="compositionally biased region" description="Low complexity" evidence="1">
    <location>
        <begin position="35"/>
        <end position="48"/>
    </location>
</feature>
<keyword evidence="3" id="KW-1185">Reference proteome</keyword>
<sequence length="175" mass="19459">MLDVTQRNVSANFSFKESIICERSSAPPPSPSPQEPVSQQVSSSSLASRTQLKKLEELDEETLMPQKTPPPLAYPCYLKLRRCSLSPPSRSQRKNHRKCRRFLLLSVKPSSTSLLRRCLLLNPPPSPVPNPCGQTFSTRLSSSARRPVFVGDFGVQGFQLLRRQVAVVVLLSVEG</sequence>
<dbReference type="Proteomes" id="UP000289738">
    <property type="component" value="Chromosome B10"/>
</dbReference>